<keyword evidence="2" id="KW-1185">Reference proteome</keyword>
<protein>
    <submittedName>
        <fullName evidence="1">Uncharacterized protein</fullName>
    </submittedName>
</protein>
<proteinExistence type="predicted"/>
<sequence>MRACRSLSPFHAALFISTAHPPRRFALTQAHCAPETQKVKIAHHGHVRGRAQYCISVVVALISGSRVETVAPSAAHENGRCLIGSGLHHCAKP</sequence>
<dbReference type="Proteomes" id="UP000663880">
    <property type="component" value="Unassembled WGS sequence"/>
</dbReference>
<dbReference type="AlphaFoldDB" id="A0A821VBJ9"/>
<comment type="caution">
    <text evidence="1">The sequence shown here is derived from an EMBL/GenBank/DDBJ whole genome shotgun (WGS) entry which is preliminary data.</text>
</comment>
<accession>A0A821VBJ9</accession>
<name>A0A821VBJ9_9NEOP</name>
<evidence type="ECO:0000313" key="2">
    <source>
        <dbReference type="Proteomes" id="UP000663880"/>
    </source>
</evidence>
<dbReference type="OrthoDB" id="10526683at2759"/>
<evidence type="ECO:0000313" key="1">
    <source>
        <dbReference type="EMBL" id="CAF4904007.1"/>
    </source>
</evidence>
<gene>
    <name evidence="1" type="ORF">PMACD_LOCUS11536</name>
</gene>
<reference evidence="1" key="1">
    <citation type="submission" date="2021-02" db="EMBL/GenBank/DDBJ databases">
        <authorList>
            <person name="Steward A R."/>
        </authorList>
    </citation>
    <scope>NUCLEOTIDE SEQUENCE</scope>
</reference>
<organism evidence="1 2">
    <name type="scientific">Pieris macdunnoughi</name>
    <dbReference type="NCBI Taxonomy" id="345717"/>
    <lineage>
        <taxon>Eukaryota</taxon>
        <taxon>Metazoa</taxon>
        <taxon>Ecdysozoa</taxon>
        <taxon>Arthropoda</taxon>
        <taxon>Hexapoda</taxon>
        <taxon>Insecta</taxon>
        <taxon>Pterygota</taxon>
        <taxon>Neoptera</taxon>
        <taxon>Endopterygota</taxon>
        <taxon>Lepidoptera</taxon>
        <taxon>Glossata</taxon>
        <taxon>Ditrysia</taxon>
        <taxon>Papilionoidea</taxon>
        <taxon>Pieridae</taxon>
        <taxon>Pierinae</taxon>
        <taxon>Pieris</taxon>
    </lineage>
</organism>
<dbReference type="EMBL" id="CAJOBZ010000039">
    <property type="protein sequence ID" value="CAF4904007.1"/>
    <property type="molecule type" value="Genomic_DNA"/>
</dbReference>